<dbReference type="InterPro" id="IPR036259">
    <property type="entry name" value="MFS_trans_sf"/>
</dbReference>
<keyword evidence="6 8" id="KW-1133">Transmembrane helix</keyword>
<feature type="transmembrane region" description="Helical" evidence="8">
    <location>
        <begin position="56"/>
        <end position="77"/>
    </location>
</feature>
<reference evidence="10 11" key="1">
    <citation type="submission" date="2018-01" db="EMBL/GenBank/DDBJ databases">
        <title>Metagenomic assembled genomes from two thermal pools in the Uzon Caldera, Kamchatka, Russia.</title>
        <authorList>
            <person name="Wilkins L."/>
            <person name="Ettinger C."/>
        </authorList>
    </citation>
    <scope>NUCLEOTIDE SEQUENCE [LARGE SCALE GENOMIC DNA]</scope>
    <source>
        <strain evidence="10">ZAV-05</strain>
    </source>
</reference>
<feature type="domain" description="Major facilitator superfamily (MFS) profile" evidence="9">
    <location>
        <begin position="23"/>
        <end position="516"/>
    </location>
</feature>
<organism evidence="10 11">
    <name type="scientific">Calditerrivibrio nitroreducens</name>
    <dbReference type="NCBI Taxonomy" id="477976"/>
    <lineage>
        <taxon>Bacteria</taxon>
        <taxon>Pseudomonadati</taxon>
        <taxon>Deferribacterota</taxon>
        <taxon>Deferribacteres</taxon>
        <taxon>Deferribacterales</taxon>
        <taxon>Calditerrivibrionaceae</taxon>
    </lineage>
</organism>
<comment type="caution">
    <text evidence="10">The sequence shown here is derived from an EMBL/GenBank/DDBJ whole genome shotgun (WGS) entry which is preliminary data.</text>
</comment>
<comment type="subcellular location">
    <subcellularLocation>
        <location evidence="1">Cell membrane</location>
        <topology evidence="1">Multi-pass membrane protein</topology>
    </subcellularLocation>
</comment>
<feature type="transmembrane region" description="Helical" evidence="8">
    <location>
        <begin position="280"/>
        <end position="304"/>
    </location>
</feature>
<dbReference type="Gene3D" id="1.20.1720.10">
    <property type="entry name" value="Multidrug resistance protein D"/>
    <property type="match status" value="1"/>
</dbReference>
<dbReference type="InterPro" id="IPR020846">
    <property type="entry name" value="MFS_dom"/>
</dbReference>
<feature type="transmembrane region" description="Helical" evidence="8">
    <location>
        <begin position="209"/>
        <end position="229"/>
    </location>
</feature>
<evidence type="ECO:0000259" key="9">
    <source>
        <dbReference type="PROSITE" id="PS50850"/>
    </source>
</evidence>
<evidence type="ECO:0000256" key="8">
    <source>
        <dbReference type="SAM" id="Phobius"/>
    </source>
</evidence>
<dbReference type="AlphaFoldDB" id="A0A2J6WH36"/>
<feature type="transmembrane region" description="Helical" evidence="8">
    <location>
        <begin position="373"/>
        <end position="391"/>
    </location>
</feature>
<dbReference type="EMBL" id="PNIN01000064">
    <property type="protein sequence ID" value="PMP69704.1"/>
    <property type="molecule type" value="Genomic_DNA"/>
</dbReference>
<evidence type="ECO:0000313" key="11">
    <source>
        <dbReference type="Proteomes" id="UP000242881"/>
    </source>
</evidence>
<evidence type="ECO:0000256" key="1">
    <source>
        <dbReference type="ARBA" id="ARBA00004651"/>
    </source>
</evidence>
<sequence>MVDNLDYSQPLYKQIPLIGRLLIVFIVMTGTFMAILDTTIVDVVVPKMMAPLNTDLYGIQWVITAYMMSAATSLLLIESLDKILGLKKLFLTGITVFTISSALCGIAEDLPTMIISRVIQGTGEAFIVASAQTIMFSIFPPEKKGVAMGIYGMGVSFAPALGPTLGGWLTEHLSWRAIFYVNLPVGMMVIVLGLLLLPKFKQEKVKFSFNFISYTLLAIFTISLLIMLSKGQQKGWWQSDYIVLLLLIAIGALILYVISELASKHPLVDFSIFKVPQYRYAMMIYFFTLGLSIYQLFYLIPLYYENLRQFTTLQTGLHMLAFAVFIGLTSPVAGFLADKIGEKNVLLFNACLYITTSVFLIPNLNYYTPSVQTMLLTVPLGFSLGSFFAPITTMAMRHLGPKTSLGVSLMHYIRFMGGSFGTAIATNTLQSKFSFHFDEISVMQNNQFLHHYVEQLKPYLSKIFPGSIAEMKAGLLIAKAQSTMALSHAFQDVFRHAGYYGILGLSFLFFIFWHDKKTSKKTI</sequence>
<dbReference type="Pfam" id="PF07690">
    <property type="entry name" value="MFS_1"/>
    <property type="match status" value="1"/>
</dbReference>
<dbReference type="PANTHER" id="PTHR42718:SF9">
    <property type="entry name" value="MAJOR FACILITATOR SUPERFAMILY MULTIDRUG TRANSPORTER MFSC"/>
    <property type="match status" value="1"/>
</dbReference>
<dbReference type="InterPro" id="IPR011701">
    <property type="entry name" value="MFS"/>
</dbReference>
<dbReference type="GO" id="GO:0005886">
    <property type="term" value="C:plasma membrane"/>
    <property type="evidence" value="ECO:0007669"/>
    <property type="project" value="UniProtKB-SubCell"/>
</dbReference>
<keyword evidence="7 8" id="KW-0472">Membrane</keyword>
<dbReference type="SUPFAM" id="SSF103473">
    <property type="entry name" value="MFS general substrate transporter"/>
    <property type="match status" value="1"/>
</dbReference>
<comment type="similarity">
    <text evidence="2">Belongs to the major facilitator superfamily. EmrB family.</text>
</comment>
<gene>
    <name evidence="10" type="ORF">C0187_06405</name>
</gene>
<dbReference type="InterPro" id="IPR004638">
    <property type="entry name" value="EmrB-like"/>
</dbReference>
<dbReference type="PROSITE" id="PS50850">
    <property type="entry name" value="MFS"/>
    <property type="match status" value="1"/>
</dbReference>
<feature type="transmembrane region" description="Helical" evidence="8">
    <location>
        <begin position="344"/>
        <end position="361"/>
    </location>
</feature>
<evidence type="ECO:0000256" key="7">
    <source>
        <dbReference type="ARBA" id="ARBA00023136"/>
    </source>
</evidence>
<feature type="transmembrane region" description="Helical" evidence="8">
    <location>
        <begin position="17"/>
        <end position="36"/>
    </location>
</feature>
<evidence type="ECO:0000256" key="5">
    <source>
        <dbReference type="ARBA" id="ARBA00022692"/>
    </source>
</evidence>
<keyword evidence="5 8" id="KW-0812">Transmembrane</keyword>
<dbReference type="RefSeq" id="WP_424604572.1">
    <property type="nucleotide sequence ID" value="NZ_JBNAVA010000001.1"/>
</dbReference>
<keyword evidence="3" id="KW-0813">Transport</keyword>
<feature type="transmembrane region" description="Helical" evidence="8">
    <location>
        <begin position="146"/>
        <end position="165"/>
    </location>
</feature>
<feature type="transmembrane region" description="Helical" evidence="8">
    <location>
        <begin position="89"/>
        <end position="108"/>
    </location>
</feature>
<feature type="transmembrane region" description="Helical" evidence="8">
    <location>
        <begin position="497"/>
        <end position="513"/>
    </location>
</feature>
<name>A0A2J6WH36_9BACT</name>
<evidence type="ECO:0000256" key="4">
    <source>
        <dbReference type="ARBA" id="ARBA00022475"/>
    </source>
</evidence>
<dbReference type="CDD" id="cd17503">
    <property type="entry name" value="MFS_LmrB_MDR_like"/>
    <property type="match status" value="1"/>
</dbReference>
<dbReference type="GO" id="GO:0022857">
    <property type="term" value="F:transmembrane transporter activity"/>
    <property type="evidence" value="ECO:0007669"/>
    <property type="project" value="InterPro"/>
</dbReference>
<dbReference type="Proteomes" id="UP000242881">
    <property type="component" value="Unassembled WGS sequence"/>
</dbReference>
<evidence type="ECO:0000256" key="3">
    <source>
        <dbReference type="ARBA" id="ARBA00022448"/>
    </source>
</evidence>
<feature type="transmembrane region" description="Helical" evidence="8">
    <location>
        <begin position="241"/>
        <end position="259"/>
    </location>
</feature>
<accession>A0A2J6WH36</accession>
<evidence type="ECO:0000313" key="10">
    <source>
        <dbReference type="EMBL" id="PMP69704.1"/>
    </source>
</evidence>
<dbReference type="NCBIfam" id="TIGR00711">
    <property type="entry name" value="efflux_EmrB"/>
    <property type="match status" value="1"/>
</dbReference>
<feature type="transmembrane region" description="Helical" evidence="8">
    <location>
        <begin position="177"/>
        <end position="197"/>
    </location>
</feature>
<dbReference type="Gene3D" id="1.20.1250.20">
    <property type="entry name" value="MFS general substrate transporter like domains"/>
    <property type="match status" value="1"/>
</dbReference>
<evidence type="ECO:0000256" key="2">
    <source>
        <dbReference type="ARBA" id="ARBA00008537"/>
    </source>
</evidence>
<feature type="transmembrane region" description="Helical" evidence="8">
    <location>
        <begin position="316"/>
        <end position="337"/>
    </location>
</feature>
<proteinExistence type="inferred from homology"/>
<evidence type="ECO:0000256" key="6">
    <source>
        <dbReference type="ARBA" id="ARBA00022989"/>
    </source>
</evidence>
<keyword evidence="4" id="KW-1003">Cell membrane</keyword>
<protein>
    <submittedName>
        <fullName evidence="10">MFS transporter</fullName>
    </submittedName>
</protein>
<dbReference type="PANTHER" id="PTHR42718">
    <property type="entry name" value="MAJOR FACILITATOR SUPERFAMILY MULTIDRUG TRANSPORTER MFSC"/>
    <property type="match status" value="1"/>
</dbReference>